<dbReference type="PANTHER" id="PTHR10434:SF66">
    <property type="entry name" value="PHOSPHOLIPID_GLYCEROL ACYLTRANSFERASE DOMAIN-CONTAINING PROTEIN"/>
    <property type="match status" value="1"/>
</dbReference>
<dbReference type="InterPro" id="IPR002123">
    <property type="entry name" value="Plipid/glycerol_acylTrfase"/>
</dbReference>
<dbReference type="CDD" id="cd07989">
    <property type="entry name" value="LPLAT_AGPAT-like"/>
    <property type="match status" value="1"/>
</dbReference>
<dbReference type="SUPFAM" id="SSF69593">
    <property type="entry name" value="Glycerol-3-phosphate (1)-acyltransferase"/>
    <property type="match status" value="1"/>
</dbReference>
<accession>X1TBX9</accession>
<evidence type="ECO:0000313" key="5">
    <source>
        <dbReference type="EMBL" id="GAI85075.1"/>
    </source>
</evidence>
<evidence type="ECO:0000256" key="2">
    <source>
        <dbReference type="ARBA" id="ARBA00022679"/>
    </source>
</evidence>
<dbReference type="NCBIfam" id="TIGR00530">
    <property type="entry name" value="AGP_acyltrn"/>
    <property type="match status" value="1"/>
</dbReference>
<dbReference type="SMART" id="SM00563">
    <property type="entry name" value="PlsC"/>
    <property type="match status" value="1"/>
</dbReference>
<organism evidence="5">
    <name type="scientific">marine sediment metagenome</name>
    <dbReference type="NCBI Taxonomy" id="412755"/>
    <lineage>
        <taxon>unclassified sequences</taxon>
        <taxon>metagenomes</taxon>
        <taxon>ecological metagenomes</taxon>
    </lineage>
</organism>
<proteinExistence type="inferred from homology"/>
<dbReference type="EMBL" id="BARW01007147">
    <property type="protein sequence ID" value="GAI85075.1"/>
    <property type="molecule type" value="Genomic_DNA"/>
</dbReference>
<evidence type="ECO:0000256" key="1">
    <source>
        <dbReference type="ARBA" id="ARBA00008655"/>
    </source>
</evidence>
<dbReference type="AlphaFoldDB" id="X1TBX9"/>
<name>X1TBX9_9ZZZZ</name>
<protein>
    <recommendedName>
        <fullName evidence="4">Phospholipid/glycerol acyltransferase domain-containing protein</fullName>
    </recommendedName>
</protein>
<dbReference type="Pfam" id="PF01553">
    <property type="entry name" value="Acyltransferase"/>
    <property type="match status" value="1"/>
</dbReference>
<gene>
    <name evidence="5" type="ORF">S12H4_14941</name>
</gene>
<comment type="caution">
    <text evidence="5">The sequence shown here is derived from an EMBL/GenBank/DDBJ whole genome shotgun (WGS) entry which is preliminary data.</text>
</comment>
<evidence type="ECO:0000256" key="3">
    <source>
        <dbReference type="ARBA" id="ARBA00023315"/>
    </source>
</evidence>
<sequence length="192" mass="22123">LNPLWRVIIENREKIKRGKTYILVSNHQSLLDILVFYRIKVHFKWVSKLELFKVPILGWVMRMNKYVQLKRGTKKGVLKMMKDSESALKKGSSLFIFPEGTRSLDGNLLPFKEGAFKLALKTQTPILPIVIEGSGNALPKKGFILKGYHRIKIKILDEIPFSDFKNSTSEDLKKKVKTLIEDELTRIRKAAV</sequence>
<dbReference type="PANTHER" id="PTHR10434">
    <property type="entry name" value="1-ACYL-SN-GLYCEROL-3-PHOSPHATE ACYLTRANSFERASE"/>
    <property type="match status" value="1"/>
</dbReference>
<dbReference type="GO" id="GO:0003841">
    <property type="term" value="F:1-acylglycerol-3-phosphate O-acyltransferase activity"/>
    <property type="evidence" value="ECO:0007669"/>
    <property type="project" value="InterPro"/>
</dbReference>
<keyword evidence="3" id="KW-0012">Acyltransferase</keyword>
<comment type="similarity">
    <text evidence="1">Belongs to the 1-acyl-sn-glycerol-3-phosphate acyltransferase family.</text>
</comment>
<evidence type="ECO:0000259" key="4">
    <source>
        <dbReference type="SMART" id="SM00563"/>
    </source>
</evidence>
<dbReference type="GO" id="GO:0016020">
    <property type="term" value="C:membrane"/>
    <property type="evidence" value="ECO:0007669"/>
    <property type="project" value="InterPro"/>
</dbReference>
<dbReference type="GO" id="GO:0006654">
    <property type="term" value="P:phosphatidic acid biosynthetic process"/>
    <property type="evidence" value="ECO:0007669"/>
    <property type="project" value="TreeGrafter"/>
</dbReference>
<feature type="non-terminal residue" evidence="5">
    <location>
        <position position="1"/>
    </location>
</feature>
<reference evidence="5" key="1">
    <citation type="journal article" date="2014" name="Front. Microbiol.">
        <title>High frequency of phylogenetically diverse reductive dehalogenase-homologous genes in deep subseafloor sedimentary metagenomes.</title>
        <authorList>
            <person name="Kawai M."/>
            <person name="Futagami T."/>
            <person name="Toyoda A."/>
            <person name="Takaki Y."/>
            <person name="Nishi S."/>
            <person name="Hori S."/>
            <person name="Arai W."/>
            <person name="Tsubouchi T."/>
            <person name="Morono Y."/>
            <person name="Uchiyama I."/>
            <person name="Ito T."/>
            <person name="Fujiyama A."/>
            <person name="Inagaki F."/>
            <person name="Takami H."/>
        </authorList>
    </citation>
    <scope>NUCLEOTIDE SEQUENCE</scope>
    <source>
        <strain evidence="5">Expedition CK06-06</strain>
    </source>
</reference>
<dbReference type="InterPro" id="IPR004552">
    <property type="entry name" value="AGP_acyltrans"/>
</dbReference>
<feature type="domain" description="Phospholipid/glycerol acyltransferase" evidence="4">
    <location>
        <begin position="21"/>
        <end position="134"/>
    </location>
</feature>
<keyword evidence="2" id="KW-0808">Transferase</keyword>